<keyword evidence="7 9" id="KW-0472">Membrane</keyword>
<proteinExistence type="inferred from homology"/>
<evidence type="ECO:0000313" key="12">
    <source>
        <dbReference type="Proteomes" id="UP000266691"/>
    </source>
</evidence>
<evidence type="ECO:0000256" key="3">
    <source>
        <dbReference type="ARBA" id="ARBA00022475"/>
    </source>
</evidence>
<dbReference type="PANTHER" id="PTHR33281">
    <property type="entry name" value="UPF0187 PROTEIN YNEE"/>
    <property type="match status" value="1"/>
</dbReference>
<evidence type="ECO:0000256" key="4">
    <source>
        <dbReference type="ARBA" id="ARBA00022692"/>
    </source>
</evidence>
<evidence type="ECO:0000313" key="13">
    <source>
        <dbReference type="Proteomes" id="UP000321621"/>
    </source>
</evidence>
<organism evidence="10 12">
    <name type="scientific">Flagellimonas pelagia</name>
    <dbReference type="NCBI Taxonomy" id="2306998"/>
    <lineage>
        <taxon>Bacteria</taxon>
        <taxon>Pseudomonadati</taxon>
        <taxon>Bacteroidota</taxon>
        <taxon>Flavobacteriia</taxon>
        <taxon>Flavobacteriales</taxon>
        <taxon>Flavobacteriaceae</taxon>
        <taxon>Flagellimonas</taxon>
    </lineage>
</organism>
<dbReference type="EMBL" id="VNWK01000026">
    <property type="protein sequence ID" value="TXJ94135.1"/>
    <property type="molecule type" value="Genomic_DNA"/>
</dbReference>
<keyword evidence="13" id="KW-1185">Reference proteome</keyword>
<dbReference type="AlphaFoldDB" id="A0A3A1NGW6"/>
<accession>A0A3A1NGW6</accession>
<dbReference type="GO" id="GO:0005886">
    <property type="term" value="C:plasma membrane"/>
    <property type="evidence" value="ECO:0007669"/>
    <property type="project" value="UniProtKB-SubCell"/>
</dbReference>
<reference evidence="10 12" key="1">
    <citation type="submission" date="2018-08" db="EMBL/GenBank/DDBJ databases">
        <title>Proposal of Muricauda 72 sp.nov. and Muricauda NH166 sp.nov., isolated from seawater.</title>
        <authorList>
            <person name="Cheng H."/>
            <person name="Wu Y.-H."/>
            <person name="Guo L.-L."/>
            <person name="Xu X.-W."/>
        </authorList>
    </citation>
    <scope>NUCLEOTIDE SEQUENCE [LARGE SCALE GENOMIC DNA]</scope>
    <source>
        <strain evidence="10 12">72</strain>
    </source>
</reference>
<feature type="transmembrane region" description="Helical" evidence="9">
    <location>
        <begin position="202"/>
        <end position="220"/>
    </location>
</feature>
<comment type="caution">
    <text evidence="10">The sequence shown here is derived from an EMBL/GenBank/DDBJ whole genome shotgun (WGS) entry which is preliminary data.</text>
</comment>
<reference evidence="11 13" key="2">
    <citation type="submission" date="2019-07" db="EMBL/GenBank/DDBJ databases">
        <title>Draft genome of two Muricauda strains isolated from deep sea.</title>
        <authorList>
            <person name="Sun C."/>
        </authorList>
    </citation>
    <scope>NUCLEOTIDE SEQUENCE [LARGE SCALE GENOMIC DNA]</scope>
    <source>
        <strain evidence="11 13">72</strain>
    </source>
</reference>
<evidence type="ECO:0000256" key="9">
    <source>
        <dbReference type="SAM" id="Phobius"/>
    </source>
</evidence>
<evidence type="ECO:0000256" key="2">
    <source>
        <dbReference type="ARBA" id="ARBA00022448"/>
    </source>
</evidence>
<keyword evidence="4 9" id="KW-0812">Transmembrane</keyword>
<evidence type="ECO:0000256" key="6">
    <source>
        <dbReference type="ARBA" id="ARBA00023065"/>
    </source>
</evidence>
<keyword evidence="5 9" id="KW-1133">Transmembrane helix</keyword>
<dbReference type="InterPro" id="IPR044669">
    <property type="entry name" value="YneE/VCCN1/2-like"/>
</dbReference>
<feature type="transmembrane region" description="Helical" evidence="9">
    <location>
        <begin position="226"/>
        <end position="245"/>
    </location>
</feature>
<sequence length="297" mass="34000">MITKQIFPLKYIFNEIKISLLIVTLIGLVVDILPVFFPDFLPDIPISIATTLGIAISILISFKVNQSYDRWWEARKVWGEIVNDSRTLVLQLKMYVEPDDPVIKSMAYRQIAWCYSLGQSLRKIDPFKNLGGLISDSELEHLQSQKNVPLGILNFQTDSIKKQFDEGKLDGFSRLQLEGTLARLTASMGKCERIKNTVFPTTYRKGLHLAIYLFVIFLAMSEPLRLVVVLEVFILVIISMVFFFLEKAAFRLQDPFENQPTDTPVTSIARTIDINLRQLLGETDLPKPIESDDFYIM</sequence>
<gene>
    <name evidence="10" type="ORF">D2V05_12115</name>
    <name evidence="11" type="ORF">FQ017_12005</name>
</gene>
<evidence type="ECO:0000256" key="5">
    <source>
        <dbReference type="ARBA" id="ARBA00022989"/>
    </source>
</evidence>
<comment type="similarity">
    <text evidence="8">Belongs to the anion channel-forming bestrophin (TC 1.A.46) family.</text>
</comment>
<dbReference type="RefSeq" id="WP_119647906.1">
    <property type="nucleotide sequence ID" value="NZ_QXFI01000026.1"/>
</dbReference>
<protein>
    <recommendedName>
        <fullName evidence="14">Bestrophin</fullName>
    </recommendedName>
</protein>
<dbReference type="Proteomes" id="UP000266691">
    <property type="component" value="Unassembled WGS sequence"/>
</dbReference>
<feature type="transmembrane region" description="Helical" evidence="9">
    <location>
        <begin position="20"/>
        <end position="38"/>
    </location>
</feature>
<keyword evidence="6" id="KW-0406">Ion transport</keyword>
<keyword evidence="3" id="KW-1003">Cell membrane</keyword>
<feature type="transmembrane region" description="Helical" evidence="9">
    <location>
        <begin position="44"/>
        <end position="62"/>
    </location>
</feature>
<dbReference type="GO" id="GO:0005254">
    <property type="term" value="F:chloride channel activity"/>
    <property type="evidence" value="ECO:0007669"/>
    <property type="project" value="InterPro"/>
</dbReference>
<evidence type="ECO:0008006" key="14">
    <source>
        <dbReference type="Google" id="ProtNLM"/>
    </source>
</evidence>
<dbReference type="EMBL" id="QXFI01000026">
    <property type="protein sequence ID" value="RIV44219.1"/>
    <property type="molecule type" value="Genomic_DNA"/>
</dbReference>
<dbReference type="PANTHER" id="PTHR33281:SF19">
    <property type="entry name" value="VOLTAGE-DEPENDENT ANION CHANNEL-FORMING PROTEIN YNEE"/>
    <property type="match status" value="1"/>
</dbReference>
<evidence type="ECO:0000256" key="1">
    <source>
        <dbReference type="ARBA" id="ARBA00004651"/>
    </source>
</evidence>
<comment type="subcellular location">
    <subcellularLocation>
        <location evidence="1">Cell membrane</location>
        <topology evidence="1">Multi-pass membrane protein</topology>
    </subcellularLocation>
</comment>
<keyword evidence="2" id="KW-0813">Transport</keyword>
<evidence type="ECO:0000313" key="10">
    <source>
        <dbReference type="EMBL" id="RIV44219.1"/>
    </source>
</evidence>
<evidence type="ECO:0000256" key="8">
    <source>
        <dbReference type="ARBA" id="ARBA00034708"/>
    </source>
</evidence>
<dbReference type="Proteomes" id="UP000321621">
    <property type="component" value="Unassembled WGS sequence"/>
</dbReference>
<evidence type="ECO:0000256" key="7">
    <source>
        <dbReference type="ARBA" id="ARBA00023136"/>
    </source>
</evidence>
<name>A0A3A1NGW6_9FLAO</name>
<evidence type="ECO:0000313" key="11">
    <source>
        <dbReference type="EMBL" id="TXJ94135.1"/>
    </source>
</evidence>
<dbReference type="OrthoDB" id="445589at2"/>
<dbReference type="Pfam" id="PF25539">
    <property type="entry name" value="Bestrophin_2"/>
    <property type="match status" value="1"/>
</dbReference>